<keyword evidence="3 6" id="KW-0812">Transmembrane</keyword>
<evidence type="ECO:0000256" key="4">
    <source>
        <dbReference type="ARBA" id="ARBA00022989"/>
    </source>
</evidence>
<keyword evidence="2" id="KW-1003">Cell membrane</keyword>
<feature type="transmembrane region" description="Helical" evidence="6">
    <location>
        <begin position="171"/>
        <end position="189"/>
    </location>
</feature>
<comment type="subcellular location">
    <subcellularLocation>
        <location evidence="1">Cell membrane</location>
        <topology evidence="1">Multi-pass membrane protein</topology>
    </subcellularLocation>
</comment>
<evidence type="ECO:0000256" key="3">
    <source>
        <dbReference type="ARBA" id="ARBA00022692"/>
    </source>
</evidence>
<evidence type="ECO:0000256" key="5">
    <source>
        <dbReference type="ARBA" id="ARBA00023136"/>
    </source>
</evidence>
<dbReference type="Pfam" id="PF02588">
    <property type="entry name" value="YitT_membrane"/>
    <property type="match status" value="1"/>
</dbReference>
<comment type="caution">
    <text evidence="7">The sequence shown here is derived from an EMBL/GenBank/DDBJ whole genome shotgun (WGS) entry which is preliminary data.</text>
</comment>
<feature type="transmembrane region" description="Helical" evidence="6">
    <location>
        <begin position="76"/>
        <end position="94"/>
    </location>
</feature>
<evidence type="ECO:0000256" key="6">
    <source>
        <dbReference type="SAM" id="Phobius"/>
    </source>
</evidence>
<dbReference type="AlphaFoldDB" id="A0A544SV42"/>
<accession>A0A544SV42</accession>
<dbReference type="RefSeq" id="WP_142608459.1">
    <property type="nucleotide sequence ID" value="NZ_VDGG01000042.1"/>
</dbReference>
<keyword evidence="5 6" id="KW-0472">Membrane</keyword>
<keyword evidence="4 6" id="KW-1133">Transmembrane helix</keyword>
<dbReference type="EMBL" id="VDGG01000042">
    <property type="protein sequence ID" value="TQR09076.1"/>
    <property type="molecule type" value="Genomic_DNA"/>
</dbReference>
<evidence type="ECO:0000313" key="7">
    <source>
        <dbReference type="EMBL" id="TQR09076.1"/>
    </source>
</evidence>
<dbReference type="Proteomes" id="UP000318937">
    <property type="component" value="Unassembled WGS sequence"/>
</dbReference>
<evidence type="ECO:0000256" key="2">
    <source>
        <dbReference type="ARBA" id="ARBA00022475"/>
    </source>
</evidence>
<dbReference type="OrthoDB" id="2602718at2"/>
<sequence>MYFINKTLIILVGSLLIALGINFFLVPFHLLDGGGIGLGLIIHYLLDIKVGIAILCISVPIFLLAWIYYRPFFYNGIHGLLISSVVIDFFYPLHIVGGKFVTSSMVGAICGGILIGCGVGIMLRSKITLGGTDLLAQMLAKRLHFNPGLCILSIDIVIVSFGSILVEAVSFVYSCVTVISVGITTSFIVKKHY</sequence>
<proteinExistence type="predicted"/>
<feature type="transmembrane region" description="Helical" evidence="6">
    <location>
        <begin position="143"/>
        <end position="165"/>
    </location>
</feature>
<keyword evidence="8" id="KW-1185">Reference proteome</keyword>
<dbReference type="PANTHER" id="PTHR33545">
    <property type="entry name" value="UPF0750 MEMBRANE PROTEIN YITT-RELATED"/>
    <property type="match status" value="1"/>
</dbReference>
<dbReference type="PANTHER" id="PTHR33545:SF5">
    <property type="entry name" value="UPF0750 MEMBRANE PROTEIN YITT"/>
    <property type="match status" value="1"/>
</dbReference>
<gene>
    <name evidence="7" type="ORF">FG383_16315</name>
</gene>
<organism evidence="7 8">
    <name type="scientific">Psychrobacillus soli</name>
    <dbReference type="NCBI Taxonomy" id="1543965"/>
    <lineage>
        <taxon>Bacteria</taxon>
        <taxon>Bacillati</taxon>
        <taxon>Bacillota</taxon>
        <taxon>Bacilli</taxon>
        <taxon>Bacillales</taxon>
        <taxon>Bacillaceae</taxon>
        <taxon>Psychrobacillus</taxon>
    </lineage>
</organism>
<evidence type="ECO:0000313" key="8">
    <source>
        <dbReference type="Proteomes" id="UP000318937"/>
    </source>
</evidence>
<name>A0A544SV42_9BACI</name>
<protein>
    <submittedName>
        <fullName evidence="7">YitT family protein</fullName>
    </submittedName>
</protein>
<dbReference type="InterPro" id="IPR003740">
    <property type="entry name" value="YitT"/>
</dbReference>
<reference evidence="7 8" key="1">
    <citation type="submission" date="2019-05" db="EMBL/GenBank/DDBJ databases">
        <title>Psychrobacillus vulpis sp. nov., a new species isolated from feces of a red fox that inhabits in The Tablas de Daimiel Natural Park, Albacete, Spain.</title>
        <authorList>
            <person name="Rodriguez M."/>
            <person name="Reina J.C."/>
            <person name="Bejar V."/>
            <person name="Llamas I."/>
        </authorList>
    </citation>
    <scope>NUCLEOTIDE SEQUENCE [LARGE SCALE GENOMIC DNA]</scope>
    <source>
        <strain evidence="7 8">NHI-2</strain>
    </source>
</reference>
<evidence type="ECO:0000256" key="1">
    <source>
        <dbReference type="ARBA" id="ARBA00004651"/>
    </source>
</evidence>
<feature type="transmembrane region" description="Helical" evidence="6">
    <location>
        <begin position="50"/>
        <end position="69"/>
    </location>
</feature>
<dbReference type="GO" id="GO:0005886">
    <property type="term" value="C:plasma membrane"/>
    <property type="evidence" value="ECO:0007669"/>
    <property type="project" value="UniProtKB-SubCell"/>
</dbReference>
<feature type="transmembrane region" description="Helical" evidence="6">
    <location>
        <begin position="7"/>
        <end position="30"/>
    </location>
</feature>
<feature type="transmembrane region" description="Helical" evidence="6">
    <location>
        <begin position="100"/>
        <end position="123"/>
    </location>
</feature>
<dbReference type="InterPro" id="IPR051461">
    <property type="entry name" value="UPF0750_membrane"/>
</dbReference>